<dbReference type="Proteomes" id="UP000663843">
    <property type="component" value="Unassembled WGS sequence"/>
</dbReference>
<evidence type="ECO:0000313" key="2">
    <source>
        <dbReference type="EMBL" id="CUA67594.1"/>
    </source>
</evidence>
<protein>
    <submittedName>
        <fullName evidence="2">Uncharacterized protein</fullName>
    </submittedName>
</protein>
<keyword evidence="3" id="KW-1185">Reference proteome</keyword>
<reference evidence="1" key="2">
    <citation type="submission" date="2021-01" db="EMBL/GenBank/DDBJ databases">
        <authorList>
            <person name="Kaushik A."/>
        </authorList>
    </citation>
    <scope>NUCLEOTIDE SEQUENCE</scope>
    <source>
        <strain evidence="1">AG2-2IIIB</strain>
    </source>
</reference>
<dbReference type="AlphaFoldDB" id="A0A0K6FNM8"/>
<organism evidence="2 3">
    <name type="scientific">Rhizoctonia solani</name>
    <dbReference type="NCBI Taxonomy" id="456999"/>
    <lineage>
        <taxon>Eukaryota</taxon>
        <taxon>Fungi</taxon>
        <taxon>Dikarya</taxon>
        <taxon>Basidiomycota</taxon>
        <taxon>Agaricomycotina</taxon>
        <taxon>Agaricomycetes</taxon>
        <taxon>Cantharellales</taxon>
        <taxon>Ceratobasidiaceae</taxon>
        <taxon>Rhizoctonia</taxon>
    </lineage>
</organism>
<dbReference type="Proteomes" id="UP000044841">
    <property type="component" value="Unassembled WGS sequence"/>
</dbReference>
<reference evidence="2 3" key="1">
    <citation type="submission" date="2015-07" db="EMBL/GenBank/DDBJ databases">
        <authorList>
            <person name="Noorani M."/>
        </authorList>
    </citation>
    <scope>NUCLEOTIDE SEQUENCE [LARGE SCALE GENOMIC DNA]</scope>
    <source>
        <strain evidence="2">BBA 69670</strain>
    </source>
</reference>
<evidence type="ECO:0000313" key="3">
    <source>
        <dbReference type="Proteomes" id="UP000044841"/>
    </source>
</evidence>
<proteinExistence type="predicted"/>
<gene>
    <name evidence="1" type="ORF">RDB_LOCUS185802</name>
    <name evidence="2" type="ORF">RSOLAG22IIIB_13472</name>
</gene>
<evidence type="ECO:0000313" key="1">
    <source>
        <dbReference type="EMBL" id="CAE6535630.1"/>
    </source>
</evidence>
<accession>A0A0K6FNM8</accession>
<name>A0A0K6FNM8_9AGAM</name>
<dbReference type="EMBL" id="CAJMWT010008827">
    <property type="protein sequence ID" value="CAE6535630.1"/>
    <property type="molecule type" value="Genomic_DNA"/>
</dbReference>
<dbReference type="EMBL" id="CYGV01000157">
    <property type="protein sequence ID" value="CUA67594.1"/>
    <property type="molecule type" value="Genomic_DNA"/>
</dbReference>
<sequence length="176" mass="19631">MQPPQAGVNAASGIDRLTLRQDKTAEGFRSAPSVSAAAYHPVFKQQQEHGYVPIHNGRPYELTEIPIQLFHPAFDFFTNQLKSDDEIIANEYSAVERFMFGSQALYNTKADRWIAIRDFLMTAIGHPMFGDFVYRDLSDGVVVFTERNSALRVHGVIVELENEIGTGNSDPGIRAA</sequence>